<gene>
    <name evidence="1" type="ORF">GCM10009789_03110</name>
</gene>
<dbReference type="Gene3D" id="3.55.50.10">
    <property type="entry name" value="Baseplate protein-like domains"/>
    <property type="match status" value="1"/>
</dbReference>
<evidence type="ECO:0000313" key="2">
    <source>
        <dbReference type="Proteomes" id="UP001500393"/>
    </source>
</evidence>
<sequence>MPSPRINVLVAGTALDSGVLAQLTRVEVRESDCDPSVLALRFSLVQRANGEFGPLDDSLFEPGAAIALEMEPPGGLLQRLFDGYCTHIRPHFETAAENAYLEVLAMDAAVVLDAEEKIAAWPNVKDSDVVGQILSGYQIAAEADDTQAQYDEDRQRLTQRATDWRFLQHLAHRNGMRFWFEYNENSRRLVGHFTAPDVGGRPQPDVVLLQEGACLNWADVQLLATGPVTVAGAAIDPIGKRIIRAAGDPVRDVMGGDEAAGPVSSGLTAAGAATATAQLTAPPPLDEALGPAASAATDDARFVVELRAELDPALYRGLLRARRPVLVRGVGRRFSGVYYVQSVRTTMEDNRLLQTFAALRNATGQSGQERFGQSAEEVPAT</sequence>
<accession>A0ABN2C629</accession>
<name>A0ABN2C629_9ACTN</name>
<dbReference type="EMBL" id="BAAAOS010000005">
    <property type="protein sequence ID" value="GAA1552943.1"/>
    <property type="molecule type" value="Genomic_DNA"/>
</dbReference>
<dbReference type="Proteomes" id="UP001500393">
    <property type="component" value="Unassembled WGS sequence"/>
</dbReference>
<dbReference type="SUPFAM" id="SSF69279">
    <property type="entry name" value="Phage tail proteins"/>
    <property type="match status" value="1"/>
</dbReference>
<protein>
    <recommendedName>
        <fullName evidence="3">Phage late control gene D protein (GPD)</fullName>
    </recommendedName>
</protein>
<dbReference type="Pfam" id="PF05954">
    <property type="entry name" value="Phage_GPD"/>
    <property type="match status" value="1"/>
</dbReference>
<reference evidence="1 2" key="1">
    <citation type="journal article" date="2019" name="Int. J. Syst. Evol. Microbiol.">
        <title>The Global Catalogue of Microorganisms (GCM) 10K type strain sequencing project: providing services to taxonomists for standard genome sequencing and annotation.</title>
        <authorList>
            <consortium name="The Broad Institute Genomics Platform"/>
            <consortium name="The Broad Institute Genome Sequencing Center for Infectious Disease"/>
            <person name="Wu L."/>
            <person name="Ma J."/>
        </authorList>
    </citation>
    <scope>NUCLEOTIDE SEQUENCE [LARGE SCALE GENOMIC DNA]</scope>
    <source>
        <strain evidence="1 2">JCM 14969</strain>
    </source>
</reference>
<organism evidence="1 2">
    <name type="scientific">Kribbella sancticallisti</name>
    <dbReference type="NCBI Taxonomy" id="460087"/>
    <lineage>
        <taxon>Bacteria</taxon>
        <taxon>Bacillati</taxon>
        <taxon>Actinomycetota</taxon>
        <taxon>Actinomycetes</taxon>
        <taxon>Propionibacteriales</taxon>
        <taxon>Kribbellaceae</taxon>
        <taxon>Kribbella</taxon>
    </lineage>
</organism>
<evidence type="ECO:0008006" key="3">
    <source>
        <dbReference type="Google" id="ProtNLM"/>
    </source>
</evidence>
<proteinExistence type="predicted"/>
<dbReference type="RefSeq" id="WP_344208909.1">
    <property type="nucleotide sequence ID" value="NZ_BAAAOS010000005.1"/>
</dbReference>
<comment type="caution">
    <text evidence="1">The sequence shown here is derived from an EMBL/GenBank/DDBJ whole genome shotgun (WGS) entry which is preliminary data.</text>
</comment>
<keyword evidence="2" id="KW-1185">Reference proteome</keyword>
<evidence type="ECO:0000313" key="1">
    <source>
        <dbReference type="EMBL" id="GAA1552943.1"/>
    </source>
</evidence>